<sequence>MLRDVSTPSVQHMLDQAILLWFLLFWKRWQQPLDLLKQQEIRLRIQGDSTVYLRYLCSLSSDRARLLIGESSNRRVVYYVRSRSSTSQVENYY</sequence>
<evidence type="ECO:0000313" key="1">
    <source>
        <dbReference type="EMBL" id="KAJ6800901.1"/>
    </source>
</evidence>
<keyword evidence="1" id="KW-0418">Kinase</keyword>
<keyword evidence="1" id="KW-0675">Receptor</keyword>
<organism evidence="1 2">
    <name type="scientific">Iris pallida</name>
    <name type="common">Sweet iris</name>
    <dbReference type="NCBI Taxonomy" id="29817"/>
    <lineage>
        <taxon>Eukaryota</taxon>
        <taxon>Viridiplantae</taxon>
        <taxon>Streptophyta</taxon>
        <taxon>Embryophyta</taxon>
        <taxon>Tracheophyta</taxon>
        <taxon>Spermatophyta</taxon>
        <taxon>Magnoliopsida</taxon>
        <taxon>Liliopsida</taxon>
        <taxon>Asparagales</taxon>
        <taxon>Iridaceae</taxon>
        <taxon>Iridoideae</taxon>
        <taxon>Irideae</taxon>
        <taxon>Iris</taxon>
    </lineage>
</organism>
<reference evidence="1" key="1">
    <citation type="journal article" date="2023" name="GigaByte">
        <title>Genome assembly of the bearded iris, Iris pallida Lam.</title>
        <authorList>
            <person name="Bruccoleri R.E."/>
            <person name="Oakeley E.J."/>
            <person name="Faust A.M.E."/>
            <person name="Altorfer M."/>
            <person name="Dessus-Babus S."/>
            <person name="Burckhardt D."/>
            <person name="Oertli M."/>
            <person name="Naumann U."/>
            <person name="Petersen F."/>
            <person name="Wong J."/>
        </authorList>
    </citation>
    <scope>NUCLEOTIDE SEQUENCE</scope>
    <source>
        <strain evidence="1">GSM-AAB239-AS_SAM_17_03QT</strain>
    </source>
</reference>
<dbReference type="Proteomes" id="UP001140949">
    <property type="component" value="Unassembled WGS sequence"/>
</dbReference>
<dbReference type="EMBL" id="JANAVB010038615">
    <property type="protein sequence ID" value="KAJ6800901.1"/>
    <property type="molecule type" value="Genomic_DNA"/>
</dbReference>
<proteinExistence type="predicted"/>
<reference evidence="1" key="2">
    <citation type="submission" date="2023-04" db="EMBL/GenBank/DDBJ databases">
        <authorList>
            <person name="Bruccoleri R.E."/>
            <person name="Oakeley E.J."/>
            <person name="Faust A.-M."/>
            <person name="Dessus-Babus S."/>
            <person name="Altorfer M."/>
            <person name="Burckhardt D."/>
            <person name="Oertli M."/>
            <person name="Naumann U."/>
            <person name="Petersen F."/>
            <person name="Wong J."/>
        </authorList>
    </citation>
    <scope>NUCLEOTIDE SEQUENCE</scope>
    <source>
        <strain evidence="1">GSM-AAB239-AS_SAM_17_03QT</strain>
        <tissue evidence="1">Leaf</tissue>
    </source>
</reference>
<accession>A0AAX6EAB0</accession>
<keyword evidence="2" id="KW-1185">Reference proteome</keyword>
<gene>
    <name evidence="1" type="ORF">M6B38_202560</name>
</gene>
<comment type="caution">
    <text evidence="1">The sequence shown here is derived from an EMBL/GenBank/DDBJ whole genome shotgun (WGS) entry which is preliminary data.</text>
</comment>
<dbReference type="AlphaFoldDB" id="A0AAX6EAB0"/>
<dbReference type="GO" id="GO:0016301">
    <property type="term" value="F:kinase activity"/>
    <property type="evidence" value="ECO:0007669"/>
    <property type="project" value="UniProtKB-KW"/>
</dbReference>
<keyword evidence="1" id="KW-0808">Transferase</keyword>
<protein>
    <submittedName>
        <fullName evidence="1">Proline-rich receptor-like protein kinase PERK13</fullName>
    </submittedName>
</protein>
<evidence type="ECO:0000313" key="2">
    <source>
        <dbReference type="Proteomes" id="UP001140949"/>
    </source>
</evidence>
<name>A0AAX6EAB0_IRIPA</name>